<proteinExistence type="predicted"/>
<dbReference type="InterPro" id="IPR023577">
    <property type="entry name" value="CYTH_domain"/>
</dbReference>
<dbReference type="KEGG" id="pfer:IRI77_16230"/>
<dbReference type="AlphaFoldDB" id="A0A7S7SNY8"/>
<protein>
    <submittedName>
        <fullName evidence="2">Class IV adenylate cyclase</fullName>
    </submittedName>
</protein>
<dbReference type="InterPro" id="IPR033469">
    <property type="entry name" value="CYTH-like_dom_sf"/>
</dbReference>
<feature type="domain" description="CYTH" evidence="1">
    <location>
        <begin position="11"/>
        <end position="177"/>
    </location>
</feature>
<dbReference type="PANTHER" id="PTHR21028:SF2">
    <property type="entry name" value="CYTH DOMAIN-CONTAINING PROTEIN"/>
    <property type="match status" value="1"/>
</dbReference>
<dbReference type="EMBL" id="CP063849">
    <property type="protein sequence ID" value="QOY91433.1"/>
    <property type="molecule type" value="Genomic_DNA"/>
</dbReference>
<dbReference type="Pfam" id="PF01928">
    <property type="entry name" value="CYTH"/>
    <property type="match status" value="1"/>
</dbReference>
<evidence type="ECO:0000259" key="1">
    <source>
        <dbReference type="PROSITE" id="PS51707"/>
    </source>
</evidence>
<dbReference type="InterPro" id="IPR008173">
    <property type="entry name" value="Adenylyl_cyclase_CyaB"/>
</dbReference>
<evidence type="ECO:0000313" key="2">
    <source>
        <dbReference type="EMBL" id="QOY91433.1"/>
    </source>
</evidence>
<dbReference type="Gene3D" id="2.40.320.10">
    <property type="entry name" value="Hypothetical Protein Pfu-838710-001"/>
    <property type="match status" value="1"/>
</dbReference>
<dbReference type="SMART" id="SM01118">
    <property type="entry name" value="CYTH"/>
    <property type="match status" value="1"/>
</dbReference>
<dbReference type="PROSITE" id="PS51707">
    <property type="entry name" value="CYTH"/>
    <property type="match status" value="1"/>
</dbReference>
<dbReference type="RefSeq" id="WP_194453087.1">
    <property type="nucleotide sequence ID" value="NZ_CP063849.1"/>
</dbReference>
<reference evidence="2 3" key="1">
    <citation type="submission" date="2020-10" db="EMBL/GenBank/DDBJ databases">
        <title>Complete genome sequence of Paludibaculum fermentans P105T, a facultatively anaerobic acidobacterium capable of dissimilatory Fe(III) reduction.</title>
        <authorList>
            <person name="Dedysh S.N."/>
            <person name="Beletsky A.V."/>
            <person name="Kulichevskaya I.S."/>
            <person name="Mardanov A.V."/>
            <person name="Ravin N.V."/>
        </authorList>
    </citation>
    <scope>NUCLEOTIDE SEQUENCE [LARGE SCALE GENOMIC DNA]</scope>
    <source>
        <strain evidence="2 3">P105</strain>
    </source>
</reference>
<sequence>MLQSQPDQPLPRETEVKLAVPSAEAALQVLSAAGFVAAHERAFEANMLLDTPGSELMHTRRLLRLRDFRGETILTFKGPPEGGPHKTRPEVETCVADANAALGILNGLGYEVSFRYEKYRTTFARVGEPGHAVLDETPIGVFLELEGEASWIDKTAVELGFNAGHYVLKSYGSLFREYREKHSWHSQNMVFA</sequence>
<keyword evidence="3" id="KW-1185">Reference proteome</keyword>
<dbReference type="PANTHER" id="PTHR21028">
    <property type="entry name" value="SI:CH211-156B7.4"/>
    <property type="match status" value="1"/>
</dbReference>
<evidence type="ECO:0000313" key="3">
    <source>
        <dbReference type="Proteomes" id="UP000593892"/>
    </source>
</evidence>
<dbReference type="Proteomes" id="UP000593892">
    <property type="component" value="Chromosome"/>
</dbReference>
<gene>
    <name evidence="2" type="ORF">IRI77_16230</name>
</gene>
<name>A0A7S7SNY8_PALFE</name>
<organism evidence="2 3">
    <name type="scientific">Paludibaculum fermentans</name>
    <dbReference type="NCBI Taxonomy" id="1473598"/>
    <lineage>
        <taxon>Bacteria</taxon>
        <taxon>Pseudomonadati</taxon>
        <taxon>Acidobacteriota</taxon>
        <taxon>Terriglobia</taxon>
        <taxon>Bryobacterales</taxon>
        <taxon>Bryobacteraceae</taxon>
        <taxon>Paludibaculum</taxon>
    </lineage>
</organism>
<dbReference type="CDD" id="cd07890">
    <property type="entry name" value="CYTH-like_AC_IV-like"/>
    <property type="match status" value="1"/>
</dbReference>
<dbReference type="SUPFAM" id="SSF55154">
    <property type="entry name" value="CYTH-like phosphatases"/>
    <property type="match status" value="1"/>
</dbReference>
<accession>A0A7S7SNY8</accession>